<accession>A0A0N9QZ70</accession>
<dbReference type="Pfam" id="PF05970">
    <property type="entry name" value="PIF1"/>
    <property type="match status" value="1"/>
</dbReference>
<dbReference type="OrthoDB" id="5394at10239"/>
<dbReference type="InterPro" id="IPR010285">
    <property type="entry name" value="DNA_helicase_pif1-like_DEAD"/>
</dbReference>
<keyword evidence="6" id="KW-0238">DNA-binding</keyword>
<proteinExistence type="predicted"/>
<feature type="domain" description="AAA+ ATPase" evidence="9">
    <location>
        <begin position="17"/>
        <end position="170"/>
    </location>
</feature>
<gene>
    <name evidence="10" type="ORF">ceV_478</name>
</gene>
<dbReference type="KEGG" id="vg:26049345"/>
<evidence type="ECO:0000259" key="9">
    <source>
        <dbReference type="SMART" id="SM00382"/>
    </source>
</evidence>
<dbReference type="SUPFAM" id="SSF52540">
    <property type="entry name" value="P-loop containing nucleoside triphosphate hydrolases"/>
    <property type="match status" value="2"/>
</dbReference>
<evidence type="ECO:0000256" key="4">
    <source>
        <dbReference type="ARBA" id="ARBA00022806"/>
    </source>
</evidence>
<name>A0A0N9QZ70_9VIRU</name>
<organism evidence="10 11">
    <name type="scientific">Chrysochromulina ericina virus CeV-01B</name>
    <dbReference type="NCBI Taxonomy" id="3070830"/>
    <lineage>
        <taxon>Viruses</taxon>
        <taxon>Varidnaviria</taxon>
        <taxon>Bamfordvirae</taxon>
        <taxon>Nucleocytoviricota</taxon>
        <taxon>Megaviricetes</taxon>
        <taxon>Imitervirales</taxon>
        <taxon>Mesomimiviridae</taxon>
        <taxon>Tethysvirus</taxon>
        <taxon>Tethysvirus raunefjordenense</taxon>
    </lineage>
</organism>
<protein>
    <submittedName>
        <fullName evidence="10">PIF1-like helicase</fullName>
    </submittedName>
</protein>
<sequence length="441" mass="50016">MYNLNNQQQDIFDKYLKGENIFITGPGGTGKTYLIKAIVEDAKKNNKAYHVCALTGCAAILLQCGATTLHGFSGIGLASGTISQVVDRVVKNRYKKPNWAKTELLIVDEVSMLSLKIFTIIDLIAKRVKRQRDIPFGGMQIIFAGDFYQLPPVGDEEEIETTQFCFESPLWNEVFPSSNQIVLETIFRQTDNNYAKILNKLRVGEITKNGIKALEQCVNKKFNDELNPTILLPRRKDVDNINIKEYNKLDKISEKTYTMKPVDMLDLPLSKEHIQNITLFTDTERQQEIDYLADNLMAEKTLNLRIGTIVMCISNLDVEAGIINGSQGIVVDFQKDNPLVKFNDGNVRVIIPHIWQSEKLPAIAVQQLPLIYAWAITIHKAQGVTLDKALIDIGEEIFECGQTYVALSRIKTLEGLYLKNFDFTKIKVNKKVQEFYKILEN</sequence>
<keyword evidence="8" id="KW-0413">Isomerase</keyword>
<evidence type="ECO:0000256" key="7">
    <source>
        <dbReference type="ARBA" id="ARBA00023204"/>
    </source>
</evidence>
<evidence type="ECO:0000256" key="6">
    <source>
        <dbReference type="ARBA" id="ARBA00023125"/>
    </source>
</evidence>
<dbReference type="Pfam" id="PF21530">
    <property type="entry name" value="Pif1_2B_dom"/>
    <property type="match status" value="1"/>
</dbReference>
<keyword evidence="11" id="KW-1185">Reference proteome</keyword>
<keyword evidence="1" id="KW-0547">Nucleotide-binding</keyword>
<dbReference type="GO" id="GO:0003678">
    <property type="term" value="F:DNA helicase activity"/>
    <property type="evidence" value="ECO:0007669"/>
    <property type="project" value="InterPro"/>
</dbReference>
<keyword evidence="3" id="KW-0378">Hydrolase</keyword>
<dbReference type="InterPro" id="IPR003593">
    <property type="entry name" value="AAA+_ATPase"/>
</dbReference>
<keyword evidence="2" id="KW-0227">DNA damage</keyword>
<dbReference type="InterPro" id="IPR027417">
    <property type="entry name" value="P-loop_NTPase"/>
</dbReference>
<keyword evidence="4 10" id="KW-0347">Helicase</keyword>
<dbReference type="PANTHER" id="PTHR47642">
    <property type="entry name" value="ATP-DEPENDENT DNA HELICASE"/>
    <property type="match status" value="1"/>
</dbReference>
<dbReference type="GO" id="GO:0000723">
    <property type="term" value="P:telomere maintenance"/>
    <property type="evidence" value="ECO:0007669"/>
    <property type="project" value="InterPro"/>
</dbReference>
<dbReference type="EMBL" id="KT820662">
    <property type="protein sequence ID" value="ALH23384.1"/>
    <property type="molecule type" value="Genomic_DNA"/>
</dbReference>
<reference evidence="10 11" key="1">
    <citation type="journal article" date="2015" name="Genome Announc.">
        <title>The 474-Kilobase-Pair Complete Genome Sequence of CeV-01B, a Virus Infecting Haptolina (Chrysochromulina) ericina (Prymnesiophyceae).</title>
        <authorList>
            <person name="Gallot-Lavallee L."/>
            <person name="Pagarete A."/>
            <person name="Legendre M."/>
            <person name="Santini S."/>
            <person name="Sandaa R.A."/>
            <person name="Himmelbauer H."/>
            <person name="Ogata H."/>
            <person name="Bratbak G."/>
            <person name="Claverie J.M."/>
        </authorList>
    </citation>
    <scope>NUCLEOTIDE SEQUENCE [LARGE SCALE GENOMIC DNA]</scope>
    <source>
        <strain evidence="10">CeV-01B</strain>
    </source>
</reference>
<dbReference type="Proteomes" id="UP000203826">
    <property type="component" value="Segment"/>
</dbReference>
<evidence type="ECO:0000256" key="5">
    <source>
        <dbReference type="ARBA" id="ARBA00022840"/>
    </source>
</evidence>
<dbReference type="SMART" id="SM00382">
    <property type="entry name" value="AAA"/>
    <property type="match status" value="1"/>
</dbReference>
<dbReference type="Gene3D" id="3.40.50.300">
    <property type="entry name" value="P-loop containing nucleotide triphosphate hydrolases"/>
    <property type="match status" value="1"/>
</dbReference>
<dbReference type="GO" id="GO:0006281">
    <property type="term" value="P:DNA repair"/>
    <property type="evidence" value="ECO:0007669"/>
    <property type="project" value="InterPro"/>
</dbReference>
<dbReference type="PANTHER" id="PTHR47642:SF5">
    <property type="entry name" value="ATP-DEPENDENT DNA HELICASE"/>
    <property type="match status" value="1"/>
</dbReference>
<evidence type="ECO:0000256" key="3">
    <source>
        <dbReference type="ARBA" id="ARBA00022801"/>
    </source>
</evidence>
<evidence type="ECO:0000313" key="11">
    <source>
        <dbReference type="Proteomes" id="UP000203826"/>
    </source>
</evidence>
<evidence type="ECO:0000256" key="1">
    <source>
        <dbReference type="ARBA" id="ARBA00022741"/>
    </source>
</evidence>
<dbReference type="CDD" id="cd18809">
    <property type="entry name" value="SF1_C_RecD"/>
    <property type="match status" value="1"/>
</dbReference>
<dbReference type="InterPro" id="IPR051055">
    <property type="entry name" value="PIF1_helicase"/>
</dbReference>
<evidence type="ECO:0000256" key="2">
    <source>
        <dbReference type="ARBA" id="ARBA00022763"/>
    </source>
</evidence>
<evidence type="ECO:0000313" key="10">
    <source>
        <dbReference type="EMBL" id="ALH23384.1"/>
    </source>
</evidence>
<keyword evidence="7" id="KW-0234">DNA repair</keyword>
<keyword evidence="5" id="KW-0067">ATP-binding</keyword>
<dbReference type="CDD" id="cd18037">
    <property type="entry name" value="DEXSc_Pif1_like"/>
    <property type="match status" value="1"/>
</dbReference>
<evidence type="ECO:0000256" key="8">
    <source>
        <dbReference type="ARBA" id="ARBA00023235"/>
    </source>
</evidence>
<dbReference type="InterPro" id="IPR049163">
    <property type="entry name" value="Pif1-like_2B_dom"/>
</dbReference>